<accession>A0A2Z4LS30</accession>
<dbReference type="AlphaFoldDB" id="A0A2Z4LS30"/>
<dbReference type="OrthoDB" id="118532at2"/>
<feature type="domain" description="IFT52 GIFT" evidence="1">
    <location>
        <begin position="62"/>
        <end position="147"/>
    </location>
</feature>
<dbReference type="Proteomes" id="UP000248536">
    <property type="component" value="Chromosome"/>
</dbReference>
<dbReference type="RefSeq" id="WP_123877374.1">
    <property type="nucleotide sequence ID" value="NZ_CP030104.1"/>
</dbReference>
<dbReference type="InterPro" id="IPR055458">
    <property type="entry name" value="IFT52_GIFT"/>
</dbReference>
<protein>
    <recommendedName>
        <fullName evidence="1">IFT52 GIFT domain-containing protein</fullName>
    </recommendedName>
</protein>
<dbReference type="EMBL" id="CP030104">
    <property type="protein sequence ID" value="AWX44384.1"/>
    <property type="molecule type" value="Genomic_DNA"/>
</dbReference>
<name>A0A2Z4LS30_9FLAO</name>
<evidence type="ECO:0000259" key="1">
    <source>
        <dbReference type="Pfam" id="PF23355"/>
    </source>
</evidence>
<organism evidence="2 3">
    <name type="scientific">Flagellimonas maritima</name>
    <dbReference type="NCBI Taxonomy" id="1383885"/>
    <lineage>
        <taxon>Bacteria</taxon>
        <taxon>Pseudomonadati</taxon>
        <taxon>Bacteroidota</taxon>
        <taxon>Flavobacteriia</taxon>
        <taxon>Flavobacteriales</taxon>
        <taxon>Flavobacteriaceae</taxon>
        <taxon>Flagellimonas</taxon>
    </lineage>
</organism>
<dbReference type="Pfam" id="PF23355">
    <property type="entry name" value="IFT52_GIFT"/>
    <property type="match status" value="1"/>
</dbReference>
<reference evidence="2 3" key="1">
    <citation type="submission" date="2018-06" db="EMBL/GenBank/DDBJ databases">
        <title>Spongiibacterium sp. HME9304 Genome sequencing and assembly.</title>
        <authorList>
            <person name="Kang H."/>
            <person name="Kim H."/>
            <person name="Joh K."/>
        </authorList>
    </citation>
    <scope>NUCLEOTIDE SEQUENCE [LARGE SCALE GENOMIC DNA]</scope>
    <source>
        <strain evidence="2 3">HME9304</strain>
    </source>
</reference>
<evidence type="ECO:0000313" key="2">
    <source>
        <dbReference type="EMBL" id="AWX44384.1"/>
    </source>
</evidence>
<gene>
    <name evidence="2" type="ORF">HME9304_01384</name>
</gene>
<dbReference type="KEGG" id="spon:HME9304_01384"/>
<evidence type="ECO:0000313" key="3">
    <source>
        <dbReference type="Proteomes" id="UP000248536"/>
    </source>
</evidence>
<keyword evidence="3" id="KW-1185">Reference proteome</keyword>
<sequence length="245" mass="27981">MKTISIICLIAIFCIMPLRGQKEEKIVLMDLAHGQRMWNDPKQPVPNIGFPDSTRIQYINEELSKTLKPNNAKVVFLKDRITYNDLKRGNLLVLHVPSLPYSKKEVKNIKKYLNKGGSMLLVMEADYWTDLGKTNVNEIIENHGMQYGAQSRDTLVGGYTKKGVITPRELNITYELGRSIEGGTPFAFNNQTDEAFGVHKNLQNESRIVVLGDAMCSLYMTEWKGVEGYKCHEFMDGIYKWLLQN</sequence>
<proteinExistence type="predicted"/>